<evidence type="ECO:0000256" key="8">
    <source>
        <dbReference type="ARBA" id="ARBA00022801"/>
    </source>
</evidence>
<evidence type="ECO:0000256" key="1">
    <source>
        <dbReference type="ARBA" id="ARBA00000822"/>
    </source>
</evidence>
<dbReference type="GO" id="GO:0005975">
    <property type="term" value="P:carbohydrate metabolic process"/>
    <property type="evidence" value="ECO:0007669"/>
    <property type="project" value="InterPro"/>
</dbReference>
<dbReference type="GO" id="GO:0031505">
    <property type="term" value="P:fungal-type cell wall organization"/>
    <property type="evidence" value="ECO:0007669"/>
    <property type="project" value="TreeGrafter"/>
</dbReference>
<evidence type="ECO:0000256" key="16">
    <source>
        <dbReference type="PIRNR" id="PIRNR037299"/>
    </source>
</evidence>
<feature type="domain" description="GH16" evidence="20">
    <location>
        <begin position="78"/>
        <end position="279"/>
    </location>
</feature>
<keyword evidence="13" id="KW-0961">Cell wall biogenesis/degradation</keyword>
<keyword evidence="12" id="KW-0326">Glycosidase</keyword>
<dbReference type="PANTHER" id="PTHR10963">
    <property type="entry name" value="GLYCOSYL HYDROLASE-RELATED"/>
    <property type="match status" value="1"/>
</dbReference>
<dbReference type="OrthoDB" id="4781at2759"/>
<comment type="caution">
    <text evidence="21">The sequence shown here is derived from an EMBL/GenBank/DDBJ whole genome shotgun (WGS) entry which is preliminary data.</text>
</comment>
<evidence type="ECO:0000256" key="13">
    <source>
        <dbReference type="ARBA" id="ARBA00023316"/>
    </source>
</evidence>
<dbReference type="Pfam" id="PF00722">
    <property type="entry name" value="Glyco_hydro_16"/>
    <property type="match status" value="1"/>
</dbReference>
<evidence type="ECO:0000256" key="18">
    <source>
        <dbReference type="SAM" id="MobiDB-lite"/>
    </source>
</evidence>
<proteinExistence type="inferred from homology"/>
<dbReference type="CDD" id="cd02183">
    <property type="entry name" value="GH16_fungal_CRH1_transglycosylase"/>
    <property type="match status" value="1"/>
</dbReference>
<dbReference type="InterPro" id="IPR050546">
    <property type="entry name" value="Glycosyl_Hydrlase_16"/>
</dbReference>
<dbReference type="GO" id="GO:0005886">
    <property type="term" value="C:plasma membrane"/>
    <property type="evidence" value="ECO:0007669"/>
    <property type="project" value="UniProtKB-SubCell"/>
</dbReference>
<dbReference type="PIRSF" id="PIRSF037299">
    <property type="entry name" value="Glycosidase_CRH1_prd"/>
    <property type="match status" value="1"/>
</dbReference>
<keyword evidence="9 16" id="KW-0472">Membrane</keyword>
<reference evidence="22" key="1">
    <citation type="journal article" date="2017" name="Nat. Microbiol.">
        <title>Global analysis of biosynthetic gene clusters reveals vast potential of secondary metabolite production in Penicillium species.</title>
        <authorList>
            <person name="Nielsen J.C."/>
            <person name="Grijseels S."/>
            <person name="Prigent S."/>
            <person name="Ji B."/>
            <person name="Dainat J."/>
            <person name="Nielsen K.F."/>
            <person name="Frisvad J.C."/>
            <person name="Workman M."/>
            <person name="Nielsen J."/>
        </authorList>
    </citation>
    <scope>NUCLEOTIDE SEQUENCE [LARGE SCALE GENOMIC DNA]</scope>
    <source>
        <strain evidence="22">IBT 24891</strain>
    </source>
</reference>
<dbReference type="EMBL" id="MLKD01000013">
    <property type="protein sequence ID" value="OQE20422.1"/>
    <property type="molecule type" value="Genomic_DNA"/>
</dbReference>
<name>A0A1V6T2F8_9EURO</name>
<comment type="catalytic activity">
    <reaction evidence="1">
        <text>Random endo-hydrolysis of N-acetyl-beta-D-glucosaminide (1-&gt;4)-beta-linkages in chitin and chitodextrins.</text>
        <dbReference type="EC" id="3.2.1.14"/>
    </reaction>
</comment>
<accession>A0A1V6T2F8</accession>
<evidence type="ECO:0000256" key="17">
    <source>
        <dbReference type="PIRSR" id="PIRSR037299-1"/>
    </source>
</evidence>
<feature type="active site" description="Proton donor" evidence="17">
    <location>
        <position position="167"/>
    </location>
</feature>
<dbReference type="PROSITE" id="PS51762">
    <property type="entry name" value="GH16_2"/>
    <property type="match status" value="1"/>
</dbReference>
<evidence type="ECO:0000313" key="21">
    <source>
        <dbReference type="EMBL" id="OQE20422.1"/>
    </source>
</evidence>
<dbReference type="GO" id="GO:0016757">
    <property type="term" value="F:glycosyltransferase activity"/>
    <property type="evidence" value="ECO:0007669"/>
    <property type="project" value="UniProtKB-KW"/>
</dbReference>
<evidence type="ECO:0000256" key="2">
    <source>
        <dbReference type="ARBA" id="ARBA00004609"/>
    </source>
</evidence>
<dbReference type="InterPro" id="IPR017168">
    <property type="entry name" value="CHR-like"/>
</dbReference>
<comment type="similarity">
    <text evidence="14">Belongs to the glycosyl hydrolase 16 family. CRH1 subfamily.</text>
</comment>
<keyword evidence="4" id="KW-0336">GPI-anchor</keyword>
<evidence type="ECO:0000259" key="20">
    <source>
        <dbReference type="PROSITE" id="PS51762"/>
    </source>
</evidence>
<dbReference type="PANTHER" id="PTHR10963:SF22">
    <property type="entry name" value="GLYCOSIDASE CRH2-RELATED"/>
    <property type="match status" value="1"/>
</dbReference>
<evidence type="ECO:0000256" key="9">
    <source>
        <dbReference type="ARBA" id="ARBA00023136"/>
    </source>
</evidence>
<feature type="compositionally biased region" description="Low complexity" evidence="18">
    <location>
        <begin position="345"/>
        <end position="368"/>
    </location>
</feature>
<gene>
    <name evidence="21" type="ORF">PENSTE_c013G09852</name>
</gene>
<keyword evidence="10" id="KW-0325">Glycoprotein</keyword>
<evidence type="ECO:0000256" key="12">
    <source>
        <dbReference type="ARBA" id="ARBA00023295"/>
    </source>
</evidence>
<evidence type="ECO:0000313" key="22">
    <source>
        <dbReference type="Proteomes" id="UP000191285"/>
    </source>
</evidence>
<dbReference type="GO" id="GO:0098552">
    <property type="term" value="C:side of membrane"/>
    <property type="evidence" value="ECO:0007669"/>
    <property type="project" value="UniProtKB-KW"/>
</dbReference>
<protein>
    <recommendedName>
        <fullName evidence="16">Crh-like protein</fullName>
        <ecNumber evidence="16">3.2.-.-</ecNumber>
    </recommendedName>
</protein>
<feature type="region of interest" description="Disordered" evidence="18">
    <location>
        <begin position="337"/>
        <end position="368"/>
    </location>
</feature>
<keyword evidence="6" id="KW-0808">Transferase</keyword>
<keyword evidence="5" id="KW-0328">Glycosyltransferase</keyword>
<keyword evidence="8 16" id="KW-0378">Hydrolase</keyword>
<organism evidence="21 22">
    <name type="scientific">Penicillium steckii</name>
    <dbReference type="NCBI Taxonomy" id="303698"/>
    <lineage>
        <taxon>Eukaryota</taxon>
        <taxon>Fungi</taxon>
        <taxon>Dikarya</taxon>
        <taxon>Ascomycota</taxon>
        <taxon>Pezizomycotina</taxon>
        <taxon>Eurotiomycetes</taxon>
        <taxon>Eurotiomycetidae</taxon>
        <taxon>Eurotiales</taxon>
        <taxon>Aspergillaceae</taxon>
        <taxon>Penicillium</taxon>
    </lineage>
</organism>
<evidence type="ECO:0000256" key="19">
    <source>
        <dbReference type="SAM" id="SignalP"/>
    </source>
</evidence>
<dbReference type="AlphaFoldDB" id="A0A1V6T2F8"/>
<dbReference type="GO" id="GO:0009277">
    <property type="term" value="C:fungal-type cell wall"/>
    <property type="evidence" value="ECO:0007669"/>
    <property type="project" value="TreeGrafter"/>
</dbReference>
<keyword evidence="3" id="KW-1003">Cell membrane</keyword>
<dbReference type="GO" id="GO:0008843">
    <property type="term" value="F:endochitinase activity"/>
    <property type="evidence" value="ECO:0007669"/>
    <property type="project" value="UniProtKB-EC"/>
</dbReference>
<dbReference type="InterPro" id="IPR013320">
    <property type="entry name" value="ConA-like_dom_sf"/>
</dbReference>
<feature type="signal peptide" evidence="19">
    <location>
        <begin position="1"/>
        <end position="19"/>
    </location>
</feature>
<evidence type="ECO:0000256" key="7">
    <source>
        <dbReference type="ARBA" id="ARBA00022729"/>
    </source>
</evidence>
<dbReference type="STRING" id="303698.A0A1V6T2F8"/>
<evidence type="ECO:0000256" key="4">
    <source>
        <dbReference type="ARBA" id="ARBA00022622"/>
    </source>
</evidence>
<dbReference type="InterPro" id="IPR000757">
    <property type="entry name" value="Beta-glucanase-like"/>
</dbReference>
<feature type="chain" id="PRO_5013342816" description="Crh-like protein" evidence="19">
    <location>
        <begin position="20"/>
        <end position="401"/>
    </location>
</feature>
<keyword evidence="22" id="KW-1185">Reference proteome</keyword>
<keyword evidence="11" id="KW-0449">Lipoprotein</keyword>
<dbReference type="Proteomes" id="UP000191285">
    <property type="component" value="Unassembled WGS sequence"/>
</dbReference>
<dbReference type="FunFam" id="2.60.120.200:FF:000159">
    <property type="entry name" value="Glycosidase"/>
    <property type="match status" value="1"/>
</dbReference>
<keyword evidence="7 19" id="KW-0732">Signal</keyword>
<comment type="function">
    <text evidence="15">Dual chitinase/transglycosylase that plays a role in cell wall architecture. Chitinase and transglycosylase activities are coupled. Required for the polysaccharide cross-linking at the septa and the cell wall. More specifically, transfers chitin to 1,6-beta-glucan in the cell wall.</text>
</comment>
<comment type="subcellular location">
    <subcellularLocation>
        <location evidence="2">Cell membrane</location>
        <topology evidence="2">Lipid-anchor</topology>
        <topology evidence="2">GPI-anchor</topology>
    </subcellularLocation>
</comment>
<evidence type="ECO:0000256" key="15">
    <source>
        <dbReference type="ARBA" id="ARBA00093308"/>
    </source>
</evidence>
<evidence type="ECO:0000256" key="6">
    <source>
        <dbReference type="ARBA" id="ARBA00022679"/>
    </source>
</evidence>
<sequence length="401" mass="43816">MMRWTLIFLTGLLAQFTQGASDFKAPSCSSSKLCPKEYPCCSQGTCGTGTYCLGGCDPLESFSLEACTPKAIGQNRTFTWPNLDKAASNTKYLGNASTSDWEYSGSPKLDDGNVVLTMPKNSVGTLLSSTHYIWYGKIAADVKSSRGKGVVTGFILMSDIKDEIDFEWVGSDLENVQSNFYFQGITNYTNGDKHAIEGSNTYTGWHHYEIDWTPEAIRWSVDGNVVRSLTKKATWNATSKRYEYPQTPSRMQLSLWPAGRASNAKGTIDWAGGQIDWDSEDIKDHGYYSASFANITMHAYNPPSGSGDGHRSYVYVDKDGLESSVRITNNNTVLPDMGHTGLNMASPSHSKSGSSTGEASSATGTSQSGEFIQDVKNDAFRNNSYAVYLTFVGLVLSIIFS</sequence>
<evidence type="ECO:0000256" key="10">
    <source>
        <dbReference type="ARBA" id="ARBA00023180"/>
    </source>
</evidence>
<evidence type="ECO:0000256" key="11">
    <source>
        <dbReference type="ARBA" id="ARBA00023288"/>
    </source>
</evidence>
<feature type="active site" description="Nucleophile" evidence="17">
    <location>
        <position position="163"/>
    </location>
</feature>
<evidence type="ECO:0000256" key="14">
    <source>
        <dbReference type="ARBA" id="ARBA00038074"/>
    </source>
</evidence>
<evidence type="ECO:0000256" key="3">
    <source>
        <dbReference type="ARBA" id="ARBA00022475"/>
    </source>
</evidence>
<dbReference type="EC" id="3.2.-.-" evidence="16"/>
<dbReference type="SUPFAM" id="SSF49899">
    <property type="entry name" value="Concanavalin A-like lectins/glucanases"/>
    <property type="match status" value="1"/>
</dbReference>
<dbReference type="Gene3D" id="2.60.120.200">
    <property type="match status" value="1"/>
</dbReference>
<evidence type="ECO:0000256" key="5">
    <source>
        <dbReference type="ARBA" id="ARBA00022676"/>
    </source>
</evidence>